<dbReference type="InterPro" id="IPR047021">
    <property type="entry name" value="REXO1/3/4-like"/>
</dbReference>
<evidence type="ECO:0000256" key="1">
    <source>
        <dbReference type="ARBA" id="ARBA00004123"/>
    </source>
</evidence>
<evidence type="ECO:0000256" key="7">
    <source>
        <dbReference type="ARBA" id="ARBA00022839"/>
    </source>
</evidence>
<dbReference type="EMBL" id="KV425910">
    <property type="protein sequence ID" value="KZV99382.1"/>
    <property type="molecule type" value="Genomic_DNA"/>
</dbReference>
<dbReference type="GO" id="GO:0006364">
    <property type="term" value="P:rRNA processing"/>
    <property type="evidence" value="ECO:0007669"/>
    <property type="project" value="UniProtKB-KW"/>
</dbReference>
<comment type="subcellular location">
    <subcellularLocation>
        <location evidence="1">Nucleus</location>
    </subcellularLocation>
</comment>
<accession>A0A165MK10</accession>
<keyword evidence="7" id="KW-0269">Exonuclease</keyword>
<dbReference type="GO" id="GO:0005634">
    <property type="term" value="C:nucleus"/>
    <property type="evidence" value="ECO:0007669"/>
    <property type="project" value="UniProtKB-SubCell"/>
</dbReference>
<proteinExistence type="inferred from homology"/>
<organism evidence="12 13">
    <name type="scientific">Exidia glandulosa HHB12029</name>
    <dbReference type="NCBI Taxonomy" id="1314781"/>
    <lineage>
        <taxon>Eukaryota</taxon>
        <taxon>Fungi</taxon>
        <taxon>Dikarya</taxon>
        <taxon>Basidiomycota</taxon>
        <taxon>Agaricomycotina</taxon>
        <taxon>Agaricomycetes</taxon>
        <taxon>Auriculariales</taxon>
        <taxon>Exidiaceae</taxon>
        <taxon>Exidia</taxon>
    </lineage>
</organism>
<evidence type="ECO:0000256" key="10">
    <source>
        <dbReference type="SAM" id="MobiDB-lite"/>
    </source>
</evidence>
<dbReference type="GO" id="GO:0008408">
    <property type="term" value="F:3'-5' exonuclease activity"/>
    <property type="evidence" value="ECO:0007669"/>
    <property type="project" value="InterPro"/>
</dbReference>
<dbReference type="InterPro" id="IPR013520">
    <property type="entry name" value="Ribonucl_H"/>
</dbReference>
<comment type="function">
    <text evidence="9">Exoribonuclease involved in ribosome biosynthesis. Involved in the processing of ITS1, the internal transcribed spacer localized between the 18S and 5.8S rRNAs.</text>
</comment>
<keyword evidence="6" id="KW-0378">Hydrolase</keyword>
<dbReference type="SMART" id="SM00479">
    <property type="entry name" value="EXOIII"/>
    <property type="match status" value="1"/>
</dbReference>
<dbReference type="InterPro" id="IPR036397">
    <property type="entry name" value="RNaseH_sf"/>
</dbReference>
<feature type="region of interest" description="Disordered" evidence="10">
    <location>
        <begin position="205"/>
        <end position="284"/>
    </location>
</feature>
<evidence type="ECO:0000256" key="5">
    <source>
        <dbReference type="ARBA" id="ARBA00022722"/>
    </source>
</evidence>
<dbReference type="PANTHER" id="PTHR12801:SF45">
    <property type="entry name" value="RNA EXONUCLEASE 4"/>
    <property type="match status" value="1"/>
</dbReference>
<dbReference type="AlphaFoldDB" id="A0A165MK10"/>
<dbReference type="Pfam" id="PF00929">
    <property type="entry name" value="RNase_T"/>
    <property type="match status" value="1"/>
</dbReference>
<evidence type="ECO:0000259" key="11">
    <source>
        <dbReference type="SMART" id="SM00479"/>
    </source>
</evidence>
<evidence type="ECO:0000256" key="2">
    <source>
        <dbReference type="ARBA" id="ARBA00010489"/>
    </source>
</evidence>
<evidence type="ECO:0000313" key="13">
    <source>
        <dbReference type="Proteomes" id="UP000077266"/>
    </source>
</evidence>
<dbReference type="OrthoDB" id="8191639at2759"/>
<evidence type="ECO:0000256" key="4">
    <source>
        <dbReference type="ARBA" id="ARBA00022552"/>
    </source>
</evidence>
<reference evidence="12 13" key="1">
    <citation type="journal article" date="2016" name="Mol. Biol. Evol.">
        <title>Comparative Genomics of Early-Diverging Mushroom-Forming Fungi Provides Insights into the Origins of Lignocellulose Decay Capabilities.</title>
        <authorList>
            <person name="Nagy L.G."/>
            <person name="Riley R."/>
            <person name="Tritt A."/>
            <person name="Adam C."/>
            <person name="Daum C."/>
            <person name="Floudas D."/>
            <person name="Sun H."/>
            <person name="Yadav J.S."/>
            <person name="Pangilinan J."/>
            <person name="Larsson K.H."/>
            <person name="Matsuura K."/>
            <person name="Barry K."/>
            <person name="Labutti K."/>
            <person name="Kuo R."/>
            <person name="Ohm R.A."/>
            <person name="Bhattacharya S.S."/>
            <person name="Shirouzu T."/>
            <person name="Yoshinaga Y."/>
            <person name="Martin F.M."/>
            <person name="Grigoriev I.V."/>
            <person name="Hibbett D.S."/>
        </authorList>
    </citation>
    <scope>NUCLEOTIDE SEQUENCE [LARGE SCALE GENOMIC DNA]</scope>
    <source>
        <strain evidence="12 13">HHB12029</strain>
    </source>
</reference>
<evidence type="ECO:0000256" key="3">
    <source>
        <dbReference type="ARBA" id="ARBA00016937"/>
    </source>
</evidence>
<dbReference type="STRING" id="1314781.A0A165MK10"/>
<protein>
    <recommendedName>
        <fullName evidence="3">RNA exonuclease 4</fullName>
    </recommendedName>
</protein>
<comment type="similarity">
    <text evidence="2">Belongs to the REXO4 family.</text>
</comment>
<keyword evidence="13" id="KW-1185">Reference proteome</keyword>
<name>A0A165MK10_EXIGL</name>
<dbReference type="Proteomes" id="UP000077266">
    <property type="component" value="Unassembled WGS sequence"/>
</dbReference>
<evidence type="ECO:0000256" key="8">
    <source>
        <dbReference type="ARBA" id="ARBA00023242"/>
    </source>
</evidence>
<dbReference type="InterPro" id="IPR012337">
    <property type="entry name" value="RNaseH-like_sf"/>
</dbReference>
<dbReference type="Gene3D" id="3.30.420.10">
    <property type="entry name" value="Ribonuclease H-like superfamily/Ribonuclease H"/>
    <property type="match status" value="1"/>
</dbReference>
<evidence type="ECO:0000313" key="12">
    <source>
        <dbReference type="EMBL" id="KZV99382.1"/>
    </source>
</evidence>
<dbReference type="InParanoid" id="A0A165MK10"/>
<dbReference type="PANTHER" id="PTHR12801">
    <property type="entry name" value="RNA EXONUCLEASE REXO1 / RECO3 FAMILY MEMBER-RELATED"/>
    <property type="match status" value="1"/>
</dbReference>
<dbReference type="FunFam" id="3.30.420.10:FF:000007">
    <property type="entry name" value="Interferon-stimulated exonuclease gene 20"/>
    <property type="match status" value="1"/>
</dbReference>
<evidence type="ECO:0000256" key="6">
    <source>
        <dbReference type="ARBA" id="ARBA00022801"/>
    </source>
</evidence>
<keyword evidence="5" id="KW-0540">Nuclease</keyword>
<feature type="compositionally biased region" description="Low complexity" evidence="10">
    <location>
        <begin position="205"/>
        <end position="221"/>
    </location>
</feature>
<feature type="compositionally biased region" description="Gly residues" evidence="10">
    <location>
        <begin position="305"/>
        <end position="318"/>
    </location>
</feature>
<feature type="domain" description="Exonuclease" evidence="11">
    <location>
        <begin position="24"/>
        <end position="183"/>
    </location>
</feature>
<keyword evidence="4" id="KW-0698">rRNA processing</keyword>
<dbReference type="GO" id="GO:0003676">
    <property type="term" value="F:nucleic acid binding"/>
    <property type="evidence" value="ECO:0007669"/>
    <property type="project" value="InterPro"/>
</dbReference>
<sequence length="334" mass="35555">MREMALGRAEAAQESSKSAKRAGKYVAVDCEMVGVGDGTESSLARVSVVDYHGAVLLDVFVKQRERVVDWRTYVSGVREEDMKHAMPFEEVQQKVSDLLKGRILVGHAVHNDTKALLLSHPYNQTRDTQAYCGKLRLAGTRPSLRNLVKLHFGIDIQKGEHSSVIDARATMAIYRVHSKAWEQLAKGHTPTATPVPVVASVVSTPLPSTVAPSSASTPSSVGRKRKRPDADAPPRDGIVLHIASPSDDTEVQPTPKRQKTESGSTLTPTPKKPKTKTKTRISSGLSTVVRGVAAKAVDKRAVAGGRKGGGGGGAGAGAGKWWETLGGSKGSMTL</sequence>
<dbReference type="InterPro" id="IPR037431">
    <property type="entry name" value="REX4_DEDDh_dom"/>
</dbReference>
<gene>
    <name evidence="12" type="ORF">EXIGLDRAFT_668526</name>
</gene>
<dbReference type="GO" id="GO:0000027">
    <property type="term" value="P:ribosomal large subunit assembly"/>
    <property type="evidence" value="ECO:0007669"/>
    <property type="project" value="TreeGrafter"/>
</dbReference>
<evidence type="ECO:0000256" key="9">
    <source>
        <dbReference type="ARBA" id="ARBA00025599"/>
    </source>
</evidence>
<feature type="region of interest" description="Disordered" evidence="10">
    <location>
        <begin position="302"/>
        <end position="334"/>
    </location>
</feature>
<keyword evidence="8" id="KW-0539">Nucleus</keyword>
<dbReference type="SUPFAM" id="SSF53098">
    <property type="entry name" value="Ribonuclease H-like"/>
    <property type="match status" value="1"/>
</dbReference>
<dbReference type="CDD" id="cd06144">
    <property type="entry name" value="REX4_like"/>
    <property type="match status" value="1"/>
</dbReference>